<keyword evidence="2" id="KW-0012">Acyltransferase</keyword>
<name>A0ABW7RLL5_9ACTN</name>
<evidence type="ECO:0000313" key="6">
    <source>
        <dbReference type="Proteomes" id="UP001610990"/>
    </source>
</evidence>
<dbReference type="RefSeq" id="WP_367437311.1">
    <property type="nucleotide sequence ID" value="NZ_CP108413.1"/>
</dbReference>
<organism evidence="5 6">
    <name type="scientific">Streptomyces celluloflavus</name>
    <dbReference type="NCBI Taxonomy" id="58344"/>
    <lineage>
        <taxon>Bacteria</taxon>
        <taxon>Bacillati</taxon>
        <taxon>Actinomycetota</taxon>
        <taxon>Actinomycetes</taxon>
        <taxon>Kitasatosporales</taxon>
        <taxon>Streptomycetaceae</taxon>
        <taxon>Streptomyces</taxon>
    </lineage>
</organism>
<dbReference type="Pfam" id="PF13302">
    <property type="entry name" value="Acetyltransf_3"/>
    <property type="match status" value="1"/>
</dbReference>
<sequence>MIAMSAQLTADVLLRPVTPEDAMGLSRAYRRNRAHLRPWEPHRGDAFYTPEGQSERLRNQLAEQRAGRLMPWVLVRNEDHGDGDAQHGGGDGGDVVGTVTLTGITLGPFRSANIGYWIDADQVGRGLACAAVTEVCAVADAALGLHRIEAGTLLDNTASQRVLAKCGFEAFGTAPNYLHIDGAWRDHRLFQKILNDRRP</sequence>
<keyword evidence="1" id="KW-0808">Transferase</keyword>
<dbReference type="InterPro" id="IPR016181">
    <property type="entry name" value="Acyl_CoA_acyltransferase"/>
</dbReference>
<keyword evidence="6" id="KW-1185">Reference proteome</keyword>
<dbReference type="SUPFAM" id="SSF55729">
    <property type="entry name" value="Acyl-CoA N-acyltransferases (Nat)"/>
    <property type="match status" value="1"/>
</dbReference>
<evidence type="ECO:0000256" key="2">
    <source>
        <dbReference type="ARBA" id="ARBA00023315"/>
    </source>
</evidence>
<comment type="caution">
    <text evidence="5">The sequence shown here is derived from an EMBL/GenBank/DDBJ whole genome shotgun (WGS) entry which is preliminary data.</text>
</comment>
<evidence type="ECO:0000256" key="1">
    <source>
        <dbReference type="ARBA" id="ARBA00022679"/>
    </source>
</evidence>
<evidence type="ECO:0000256" key="3">
    <source>
        <dbReference type="ARBA" id="ARBA00038502"/>
    </source>
</evidence>
<evidence type="ECO:0000259" key="4">
    <source>
        <dbReference type="PROSITE" id="PS51186"/>
    </source>
</evidence>
<reference evidence="5 6" key="1">
    <citation type="submission" date="2024-10" db="EMBL/GenBank/DDBJ databases">
        <title>The Natural Products Discovery Center: Release of the First 8490 Sequenced Strains for Exploring Actinobacteria Biosynthetic Diversity.</title>
        <authorList>
            <person name="Kalkreuter E."/>
            <person name="Kautsar S.A."/>
            <person name="Yang D."/>
            <person name="Bader C.D."/>
            <person name="Teijaro C.N."/>
            <person name="Fluegel L."/>
            <person name="Davis C.M."/>
            <person name="Simpson J.R."/>
            <person name="Lauterbach L."/>
            <person name="Steele A.D."/>
            <person name="Gui C."/>
            <person name="Meng S."/>
            <person name="Li G."/>
            <person name="Viehrig K."/>
            <person name="Ye F."/>
            <person name="Su P."/>
            <person name="Kiefer A.F."/>
            <person name="Nichols A."/>
            <person name="Cepeda A.J."/>
            <person name="Yan W."/>
            <person name="Fan B."/>
            <person name="Jiang Y."/>
            <person name="Adhikari A."/>
            <person name="Zheng C.-J."/>
            <person name="Schuster L."/>
            <person name="Cowan T.M."/>
            <person name="Smanski M.J."/>
            <person name="Chevrette M.G."/>
            <person name="De Carvalho L.P.S."/>
            <person name="Shen B."/>
        </authorList>
    </citation>
    <scope>NUCLEOTIDE SEQUENCE [LARGE SCALE GENOMIC DNA]</scope>
    <source>
        <strain evidence="5 6">NPDC018013</strain>
    </source>
</reference>
<evidence type="ECO:0000313" key="5">
    <source>
        <dbReference type="EMBL" id="MFH8588983.1"/>
    </source>
</evidence>
<dbReference type="Gene3D" id="3.40.630.30">
    <property type="match status" value="1"/>
</dbReference>
<dbReference type="InterPro" id="IPR000182">
    <property type="entry name" value="GNAT_dom"/>
</dbReference>
<comment type="similarity">
    <text evidence="3">Belongs to the acetyltransferase family. RimJ subfamily.</text>
</comment>
<dbReference type="Proteomes" id="UP001610990">
    <property type="component" value="Unassembled WGS sequence"/>
</dbReference>
<dbReference type="InterPro" id="IPR051531">
    <property type="entry name" value="N-acetyltransferase"/>
</dbReference>
<proteinExistence type="inferred from homology"/>
<gene>
    <name evidence="5" type="ORF">ACH4GP_32160</name>
</gene>
<dbReference type="PANTHER" id="PTHR43792:SF8">
    <property type="entry name" value="[RIBOSOMAL PROTEIN US5]-ALANINE N-ACETYLTRANSFERASE"/>
    <property type="match status" value="1"/>
</dbReference>
<feature type="domain" description="N-acetyltransferase" evidence="4">
    <location>
        <begin position="34"/>
        <end position="191"/>
    </location>
</feature>
<protein>
    <submittedName>
        <fullName evidence="5">GNAT family protein</fullName>
    </submittedName>
</protein>
<dbReference type="EMBL" id="JBIRGH010000028">
    <property type="protein sequence ID" value="MFH8588983.1"/>
    <property type="molecule type" value="Genomic_DNA"/>
</dbReference>
<accession>A0ABW7RLL5</accession>
<dbReference type="PROSITE" id="PS51186">
    <property type="entry name" value="GNAT"/>
    <property type="match status" value="1"/>
</dbReference>
<dbReference type="PANTHER" id="PTHR43792">
    <property type="entry name" value="GNAT FAMILY, PUTATIVE (AFU_ORTHOLOGUE AFUA_3G00765)-RELATED-RELATED"/>
    <property type="match status" value="1"/>
</dbReference>